<keyword evidence="3" id="KW-1185">Reference proteome</keyword>
<name>A0ABD1DQP6_CULPP</name>
<feature type="region of interest" description="Disordered" evidence="1">
    <location>
        <begin position="1"/>
        <end position="35"/>
    </location>
</feature>
<feature type="compositionally biased region" description="Basic and acidic residues" evidence="1">
    <location>
        <begin position="18"/>
        <end position="35"/>
    </location>
</feature>
<dbReference type="Proteomes" id="UP001562425">
    <property type="component" value="Unassembled WGS sequence"/>
</dbReference>
<evidence type="ECO:0000313" key="3">
    <source>
        <dbReference type="Proteomes" id="UP001562425"/>
    </source>
</evidence>
<evidence type="ECO:0000313" key="2">
    <source>
        <dbReference type="EMBL" id="KAL1401926.1"/>
    </source>
</evidence>
<reference evidence="2 3" key="1">
    <citation type="submission" date="2024-05" db="EMBL/GenBank/DDBJ databases">
        <title>Culex pipiens pipiens assembly and annotation.</title>
        <authorList>
            <person name="Alout H."/>
            <person name="Durand T."/>
        </authorList>
    </citation>
    <scope>NUCLEOTIDE SEQUENCE [LARGE SCALE GENOMIC DNA]</scope>
    <source>
        <strain evidence="2">HA-2024</strain>
        <tissue evidence="2">Whole body</tissue>
    </source>
</reference>
<dbReference type="AlphaFoldDB" id="A0ABD1DQP6"/>
<evidence type="ECO:0000256" key="1">
    <source>
        <dbReference type="SAM" id="MobiDB-lite"/>
    </source>
</evidence>
<dbReference type="EMBL" id="JBEHCU010003883">
    <property type="protein sequence ID" value="KAL1401926.1"/>
    <property type="molecule type" value="Genomic_DNA"/>
</dbReference>
<accession>A0ABD1DQP6</accession>
<proteinExistence type="predicted"/>
<gene>
    <name evidence="2" type="ORF">pipiens_019925</name>
</gene>
<organism evidence="2 3">
    <name type="scientific">Culex pipiens pipiens</name>
    <name type="common">Northern house mosquito</name>
    <dbReference type="NCBI Taxonomy" id="38569"/>
    <lineage>
        <taxon>Eukaryota</taxon>
        <taxon>Metazoa</taxon>
        <taxon>Ecdysozoa</taxon>
        <taxon>Arthropoda</taxon>
        <taxon>Hexapoda</taxon>
        <taxon>Insecta</taxon>
        <taxon>Pterygota</taxon>
        <taxon>Neoptera</taxon>
        <taxon>Endopterygota</taxon>
        <taxon>Diptera</taxon>
        <taxon>Nematocera</taxon>
        <taxon>Culicoidea</taxon>
        <taxon>Culicidae</taxon>
        <taxon>Culicinae</taxon>
        <taxon>Culicini</taxon>
        <taxon>Culex</taxon>
        <taxon>Culex</taxon>
    </lineage>
</organism>
<sequence length="35" mass="4153">MKIRATLLSSSNNLLGRSDQERENLTREEEIYKQE</sequence>
<feature type="non-terminal residue" evidence="2">
    <location>
        <position position="35"/>
    </location>
</feature>
<comment type="caution">
    <text evidence="2">The sequence shown here is derived from an EMBL/GenBank/DDBJ whole genome shotgun (WGS) entry which is preliminary data.</text>
</comment>
<protein>
    <submittedName>
        <fullName evidence="2">Uncharacterized protein</fullName>
    </submittedName>
</protein>